<organism evidence="7 8">
    <name type="scientific">Saprolegnia diclina (strain VS20)</name>
    <dbReference type="NCBI Taxonomy" id="1156394"/>
    <lineage>
        <taxon>Eukaryota</taxon>
        <taxon>Sar</taxon>
        <taxon>Stramenopiles</taxon>
        <taxon>Oomycota</taxon>
        <taxon>Saprolegniomycetes</taxon>
        <taxon>Saprolegniales</taxon>
        <taxon>Saprolegniaceae</taxon>
        <taxon>Saprolegnia</taxon>
    </lineage>
</organism>
<feature type="transmembrane region" description="Helical" evidence="5">
    <location>
        <begin position="204"/>
        <end position="222"/>
    </location>
</feature>
<feature type="transmembrane region" description="Helical" evidence="5">
    <location>
        <begin position="242"/>
        <end position="263"/>
    </location>
</feature>
<dbReference type="PANTHER" id="PTHR44329">
    <property type="entry name" value="SERINE/THREONINE-PROTEIN KINASE TNNI3K-RELATED"/>
    <property type="match status" value="1"/>
</dbReference>
<dbReference type="SMART" id="SM00220">
    <property type="entry name" value="S_TKc"/>
    <property type="match status" value="1"/>
</dbReference>
<gene>
    <name evidence="7" type="ORF">SDRG_01348</name>
</gene>
<evidence type="ECO:0000256" key="1">
    <source>
        <dbReference type="ARBA" id="ARBA00022679"/>
    </source>
</evidence>
<dbReference type="GeneID" id="19942075"/>
<dbReference type="InterPro" id="IPR001245">
    <property type="entry name" value="Ser-Thr/Tyr_kinase_cat_dom"/>
</dbReference>
<dbReference type="Proteomes" id="UP000030762">
    <property type="component" value="Unassembled WGS sequence"/>
</dbReference>
<dbReference type="GO" id="GO:0005524">
    <property type="term" value="F:ATP binding"/>
    <property type="evidence" value="ECO:0007669"/>
    <property type="project" value="UniProtKB-KW"/>
</dbReference>
<dbReference type="OMA" id="WHADEME"/>
<protein>
    <submittedName>
        <fullName evidence="7">TKL protein kinase</fullName>
    </submittedName>
</protein>
<proteinExistence type="predicted"/>
<feature type="transmembrane region" description="Helical" evidence="5">
    <location>
        <begin position="129"/>
        <end position="151"/>
    </location>
</feature>
<keyword evidence="1" id="KW-0808">Transferase</keyword>
<dbReference type="RefSeq" id="XP_008605089.1">
    <property type="nucleotide sequence ID" value="XM_008606867.1"/>
</dbReference>
<reference evidence="7 8" key="1">
    <citation type="submission" date="2012-04" db="EMBL/GenBank/DDBJ databases">
        <title>The Genome Sequence of Saprolegnia declina VS20.</title>
        <authorList>
            <consortium name="The Broad Institute Genome Sequencing Platform"/>
            <person name="Russ C."/>
            <person name="Nusbaum C."/>
            <person name="Tyler B."/>
            <person name="van West P."/>
            <person name="Dieguez-Uribeondo J."/>
            <person name="de Bruijn I."/>
            <person name="Tripathy S."/>
            <person name="Jiang R."/>
            <person name="Young S.K."/>
            <person name="Zeng Q."/>
            <person name="Gargeya S."/>
            <person name="Fitzgerald M."/>
            <person name="Haas B."/>
            <person name="Abouelleil A."/>
            <person name="Alvarado L."/>
            <person name="Arachchi H.M."/>
            <person name="Berlin A."/>
            <person name="Chapman S.B."/>
            <person name="Goldberg J."/>
            <person name="Griggs A."/>
            <person name="Gujja S."/>
            <person name="Hansen M."/>
            <person name="Howarth C."/>
            <person name="Imamovic A."/>
            <person name="Larimer J."/>
            <person name="McCowen C."/>
            <person name="Montmayeur A."/>
            <person name="Murphy C."/>
            <person name="Neiman D."/>
            <person name="Pearson M."/>
            <person name="Priest M."/>
            <person name="Roberts A."/>
            <person name="Saif S."/>
            <person name="Shea T."/>
            <person name="Sisk P."/>
            <person name="Sykes S."/>
            <person name="Wortman J."/>
            <person name="Nusbaum C."/>
            <person name="Birren B."/>
        </authorList>
    </citation>
    <scope>NUCLEOTIDE SEQUENCE [LARGE SCALE GENOMIC DNA]</scope>
    <source>
        <strain evidence="7 8">VS20</strain>
    </source>
</reference>
<keyword evidence="3 7" id="KW-0418">Kinase</keyword>
<keyword evidence="5" id="KW-0472">Membrane</keyword>
<dbReference type="OrthoDB" id="4062651at2759"/>
<dbReference type="PANTHER" id="PTHR44329:SF288">
    <property type="entry name" value="MITOGEN-ACTIVATED PROTEIN KINASE KINASE KINASE 20"/>
    <property type="match status" value="1"/>
</dbReference>
<keyword evidence="8" id="KW-1185">Reference proteome</keyword>
<keyword evidence="5" id="KW-1133">Transmembrane helix</keyword>
<evidence type="ECO:0000259" key="6">
    <source>
        <dbReference type="PROSITE" id="PS50011"/>
    </source>
</evidence>
<feature type="domain" description="Protein kinase" evidence="6">
    <location>
        <begin position="430"/>
        <end position="697"/>
    </location>
</feature>
<keyword evidence="2" id="KW-0547">Nucleotide-binding</keyword>
<evidence type="ECO:0000256" key="4">
    <source>
        <dbReference type="ARBA" id="ARBA00022840"/>
    </source>
</evidence>
<dbReference type="InterPro" id="IPR011009">
    <property type="entry name" value="Kinase-like_dom_sf"/>
</dbReference>
<dbReference type="InParanoid" id="T0R4T3"/>
<dbReference type="Gene3D" id="1.10.510.10">
    <property type="entry name" value="Transferase(Phosphotransferase) domain 1"/>
    <property type="match status" value="1"/>
</dbReference>
<keyword evidence="4" id="KW-0067">ATP-binding</keyword>
<feature type="transmembrane region" description="Helical" evidence="5">
    <location>
        <begin position="269"/>
        <end position="288"/>
    </location>
</feature>
<dbReference type="GO" id="GO:0004674">
    <property type="term" value="F:protein serine/threonine kinase activity"/>
    <property type="evidence" value="ECO:0007669"/>
    <property type="project" value="TreeGrafter"/>
</dbReference>
<dbReference type="PROSITE" id="PS00108">
    <property type="entry name" value="PROTEIN_KINASE_ST"/>
    <property type="match status" value="1"/>
</dbReference>
<dbReference type="InterPro" id="IPR008271">
    <property type="entry name" value="Ser/Thr_kinase_AS"/>
</dbReference>
<evidence type="ECO:0000256" key="2">
    <source>
        <dbReference type="ARBA" id="ARBA00022741"/>
    </source>
</evidence>
<keyword evidence="5" id="KW-0812">Transmembrane</keyword>
<dbReference type="Gene3D" id="3.30.200.20">
    <property type="entry name" value="Phosphorylase Kinase, domain 1"/>
    <property type="match status" value="1"/>
</dbReference>
<dbReference type="InterPro" id="IPR000719">
    <property type="entry name" value="Prot_kinase_dom"/>
</dbReference>
<accession>T0R4T3</accession>
<dbReference type="VEuPathDB" id="FungiDB:SDRG_01348"/>
<dbReference type="EMBL" id="JH767134">
    <property type="protein sequence ID" value="EQC41375.1"/>
    <property type="molecule type" value="Genomic_DNA"/>
</dbReference>
<evidence type="ECO:0000313" key="8">
    <source>
        <dbReference type="Proteomes" id="UP000030762"/>
    </source>
</evidence>
<dbReference type="AlphaFoldDB" id="T0R4T3"/>
<evidence type="ECO:0000313" key="7">
    <source>
        <dbReference type="EMBL" id="EQC41375.1"/>
    </source>
</evidence>
<evidence type="ECO:0000256" key="5">
    <source>
        <dbReference type="SAM" id="Phobius"/>
    </source>
</evidence>
<name>T0R4T3_SAPDV</name>
<sequence>MESPSAMDTCISPLTEYAKMDSDLHIFSLSQLQDVHVHSLSDLLAATTCEAPTKRHQPAARCAMCSSVVENWDARVLWLTLYTVLSLLAVSFAVPACMDATSYPLGTHLECMAPSPDLGHSKRQSYFDMVSIMLITGNVVVLISVSLYLGLQCTWSKKKIVANPNHANLTNSFVLPCYALVWYIFVGLGVSFVVGVTFSVSTALWVHPGFDAIYCFLFHFPITWIRQLLPVLMVQKSISKAAILRSVGLSGAMSIVFMSFIFIDKASDGVPIFFLAFHFVSLLYYAWTKYVCFARTSFDVVYVLLALTSVLYMLYVVSYLRQYCLMSCRPPVVLLLDHQMHPSVYSRVTVVGNVVDAFTILSILLSLRADTKYWLGLDDNSIQTNDPAKLYLRLIAERGMVSSFSTRTSVYDVHYMIEEFKDSMIDYSCLHLDAVIAQGATAVVLRGSMHKHLLRRNAPVAIKMYTSLFVTDDDVRRFSKETSLNIGLSHPNIVRFYGLCVVPPAICLVFEYCEWGSLELVLLAQNRSTTEWDLPTKLKACLDACRAVAYLHSFSPPLLHRDIKTANFLLASDAMLKLSDFGESNLMRPKNDGTMTVVGSVDFMAPEMISGGRPASAVYGTAADVYSLTMTLWHILAPGRNPWKGRSHFEVYTKTIQGERPPIPETLPNDCHELLERGWAPDADERWHVDEMEQLVLGMLKGGVSRVRLEAPTASSSVSTTSASYVALAHSTSI</sequence>
<feature type="transmembrane region" description="Helical" evidence="5">
    <location>
        <begin position="172"/>
        <end position="198"/>
    </location>
</feature>
<evidence type="ECO:0000256" key="3">
    <source>
        <dbReference type="ARBA" id="ARBA00022777"/>
    </source>
</evidence>
<feature type="transmembrane region" description="Helical" evidence="5">
    <location>
        <begin position="300"/>
        <end position="320"/>
    </location>
</feature>
<feature type="transmembrane region" description="Helical" evidence="5">
    <location>
        <begin position="76"/>
        <end position="96"/>
    </location>
</feature>
<dbReference type="InterPro" id="IPR051681">
    <property type="entry name" value="Ser/Thr_Kinases-Pseudokinases"/>
</dbReference>
<dbReference type="STRING" id="1156394.T0R4T3"/>
<dbReference type="SUPFAM" id="SSF56112">
    <property type="entry name" value="Protein kinase-like (PK-like)"/>
    <property type="match status" value="1"/>
</dbReference>
<dbReference type="PROSITE" id="PS50011">
    <property type="entry name" value="PROTEIN_KINASE_DOM"/>
    <property type="match status" value="1"/>
</dbReference>
<dbReference type="Pfam" id="PF07714">
    <property type="entry name" value="PK_Tyr_Ser-Thr"/>
    <property type="match status" value="1"/>
</dbReference>
<dbReference type="eggNOG" id="KOG0192">
    <property type="taxonomic scope" value="Eukaryota"/>
</dbReference>